<feature type="region of interest" description="Disordered" evidence="1">
    <location>
        <begin position="440"/>
        <end position="478"/>
    </location>
</feature>
<feature type="compositionally biased region" description="Acidic residues" evidence="1">
    <location>
        <begin position="453"/>
        <end position="468"/>
    </location>
</feature>
<feature type="transmembrane region" description="Helical" evidence="2">
    <location>
        <begin position="414"/>
        <end position="437"/>
    </location>
</feature>
<keyword evidence="5" id="KW-1185">Reference proteome</keyword>
<dbReference type="AlphaFoldDB" id="A0AAD8XT69"/>
<feature type="region of interest" description="Disordered" evidence="1">
    <location>
        <begin position="23"/>
        <end position="48"/>
    </location>
</feature>
<feature type="compositionally biased region" description="Low complexity" evidence="1">
    <location>
        <begin position="362"/>
        <end position="372"/>
    </location>
</feature>
<reference evidence="4" key="1">
    <citation type="submission" date="2023-06" db="EMBL/GenBank/DDBJ databases">
        <title>Survivors Of The Sea: Transcriptome response of Skeletonema marinoi to long-term dormancy.</title>
        <authorList>
            <person name="Pinder M.I.M."/>
            <person name="Kourtchenko O."/>
            <person name="Robertson E.K."/>
            <person name="Larsson T."/>
            <person name="Maumus F."/>
            <person name="Osuna-Cruz C.M."/>
            <person name="Vancaester E."/>
            <person name="Stenow R."/>
            <person name="Vandepoele K."/>
            <person name="Ploug H."/>
            <person name="Bruchert V."/>
            <person name="Godhe A."/>
            <person name="Topel M."/>
        </authorList>
    </citation>
    <scope>NUCLEOTIDE SEQUENCE</scope>
    <source>
        <strain evidence="4">R05AC</strain>
    </source>
</reference>
<feature type="signal peptide" evidence="3">
    <location>
        <begin position="1"/>
        <end position="26"/>
    </location>
</feature>
<feature type="compositionally biased region" description="Low complexity" evidence="1">
    <location>
        <begin position="81"/>
        <end position="119"/>
    </location>
</feature>
<protein>
    <recommendedName>
        <fullName evidence="6">Calmodulin</fullName>
    </recommendedName>
</protein>
<evidence type="ECO:0000313" key="4">
    <source>
        <dbReference type="EMBL" id="KAK1733038.1"/>
    </source>
</evidence>
<dbReference type="EMBL" id="JATAAI010000055">
    <property type="protein sequence ID" value="KAK1733038.1"/>
    <property type="molecule type" value="Genomic_DNA"/>
</dbReference>
<evidence type="ECO:0000256" key="2">
    <source>
        <dbReference type="SAM" id="Phobius"/>
    </source>
</evidence>
<evidence type="ECO:0008006" key="6">
    <source>
        <dbReference type="Google" id="ProtNLM"/>
    </source>
</evidence>
<keyword evidence="3" id="KW-0732">Signal</keyword>
<dbReference type="Proteomes" id="UP001224775">
    <property type="component" value="Unassembled WGS sequence"/>
</dbReference>
<evidence type="ECO:0000256" key="1">
    <source>
        <dbReference type="SAM" id="MobiDB-lite"/>
    </source>
</evidence>
<proteinExistence type="predicted"/>
<name>A0AAD8XT69_9STRA</name>
<sequence>MMTLTTSKLLAAALAISSMTAVNGKADPMKGPLKDKNQTTTADDEYTPVDINALANDDVEMTTTTTSSRAAEWGTMAATTTTTTTTTTTLAPTDAPTTLSPTDAPTDAPTTPAPSTSPTKRLVQKSDILPLCQPALQLATTYDADNSSALNKHEFSQFIESTTGDSAATVILTSASDMLYSDLREACVSVFKMPTSCYDETTTSDDDDVESATTVDNGKFDKLEDSEFVHDGVLLVGFEKSWDVKEKEEKKYEEFFCKKLVEFYVVNDVLLDWTLVDGPPDVVDTEDEDEGVVIEEGNSTVIEVEEDANSTSTVNNTDVVDWSAIANLTSADNETTTGADNETSTVTTTTAATTTTIAEVVTTESTTTTSPLPEEEEETNTTNTASGINAADTSFVQSINQQPSSEDALDKIPLGGWIGIGLGAVLVAFLVAALIVSRKRRSSNTRRNASNNNDDDDNGSIWSDDEETNMMRGAGGSPMSSVAAIGMASTVATRLSTGDTEVTLMKKQLWTEKEPVV</sequence>
<keyword evidence="2" id="KW-1133">Transmembrane helix</keyword>
<keyword evidence="2" id="KW-0472">Membrane</keyword>
<feature type="region of interest" description="Disordered" evidence="1">
    <location>
        <begin position="81"/>
        <end position="121"/>
    </location>
</feature>
<gene>
    <name evidence="4" type="ORF">QTG54_016369</name>
</gene>
<feature type="chain" id="PRO_5042106938" description="Calmodulin" evidence="3">
    <location>
        <begin position="27"/>
        <end position="517"/>
    </location>
</feature>
<organism evidence="4 5">
    <name type="scientific">Skeletonema marinoi</name>
    <dbReference type="NCBI Taxonomy" id="267567"/>
    <lineage>
        <taxon>Eukaryota</taxon>
        <taxon>Sar</taxon>
        <taxon>Stramenopiles</taxon>
        <taxon>Ochrophyta</taxon>
        <taxon>Bacillariophyta</taxon>
        <taxon>Coscinodiscophyceae</taxon>
        <taxon>Thalassiosirophycidae</taxon>
        <taxon>Thalassiosirales</taxon>
        <taxon>Skeletonemataceae</taxon>
        <taxon>Skeletonema</taxon>
        <taxon>Skeletonema marinoi-dohrnii complex</taxon>
    </lineage>
</organism>
<comment type="caution">
    <text evidence="4">The sequence shown here is derived from an EMBL/GenBank/DDBJ whole genome shotgun (WGS) entry which is preliminary data.</text>
</comment>
<feature type="region of interest" description="Disordered" evidence="1">
    <location>
        <begin position="362"/>
        <end position="388"/>
    </location>
</feature>
<keyword evidence="2" id="KW-0812">Transmembrane</keyword>
<accession>A0AAD8XT69</accession>
<evidence type="ECO:0000313" key="5">
    <source>
        <dbReference type="Proteomes" id="UP001224775"/>
    </source>
</evidence>
<evidence type="ECO:0000256" key="3">
    <source>
        <dbReference type="SAM" id="SignalP"/>
    </source>
</evidence>